<dbReference type="InterPro" id="IPR029068">
    <property type="entry name" value="Glyas_Bleomycin-R_OHBP_Dase"/>
</dbReference>
<keyword evidence="3" id="KW-1185">Reference proteome</keyword>
<sequence>MLQLEHLNLVVRDIENSLTFYRAAFPHWRIRGEGKADWYGTPRNWVHFGDDYQYLTLNDNGTGENRDLKSNSIGLAHFAYITEDLDAIVRRLAEAGFSPAKAGSEDPYRKNIYFIDNDGFEVEFVEYLSDIPGERNLYR</sequence>
<dbReference type="AlphaFoldDB" id="A0A0U2PH18"/>
<organism evidence="2 3">
    <name type="scientific">Lacimicrobium alkaliphilum</name>
    <dbReference type="NCBI Taxonomy" id="1526571"/>
    <lineage>
        <taxon>Bacteria</taxon>
        <taxon>Pseudomonadati</taxon>
        <taxon>Pseudomonadota</taxon>
        <taxon>Gammaproteobacteria</taxon>
        <taxon>Alteromonadales</taxon>
        <taxon>Alteromonadaceae</taxon>
        <taxon>Lacimicrobium</taxon>
    </lineage>
</organism>
<feature type="domain" description="VOC" evidence="1">
    <location>
        <begin position="3"/>
        <end position="127"/>
    </location>
</feature>
<dbReference type="SUPFAM" id="SSF54593">
    <property type="entry name" value="Glyoxalase/Bleomycin resistance protein/Dihydroxybiphenyl dioxygenase"/>
    <property type="match status" value="1"/>
</dbReference>
<dbReference type="Proteomes" id="UP000068447">
    <property type="component" value="Chromosome"/>
</dbReference>
<evidence type="ECO:0000313" key="3">
    <source>
        <dbReference type="Proteomes" id="UP000068447"/>
    </source>
</evidence>
<gene>
    <name evidence="2" type="ORF">AT746_11195</name>
</gene>
<accession>A0A0U2PH18</accession>
<proteinExistence type="predicted"/>
<dbReference type="EMBL" id="CP013650">
    <property type="protein sequence ID" value="ALS98781.1"/>
    <property type="molecule type" value="Genomic_DNA"/>
</dbReference>
<dbReference type="OrthoDB" id="9179860at2"/>
<dbReference type="CDD" id="cd06587">
    <property type="entry name" value="VOC"/>
    <property type="match status" value="1"/>
</dbReference>
<evidence type="ECO:0000259" key="1">
    <source>
        <dbReference type="PROSITE" id="PS51819"/>
    </source>
</evidence>
<evidence type="ECO:0000313" key="2">
    <source>
        <dbReference type="EMBL" id="ALS98781.1"/>
    </source>
</evidence>
<reference evidence="2 3" key="1">
    <citation type="submission" date="2015-12" db="EMBL/GenBank/DDBJ databases">
        <title>Complete genome of Lacimicrobium alkaliphilum KCTC 32984.</title>
        <authorList>
            <person name="Kim S.-G."/>
            <person name="Lee Y.-J."/>
        </authorList>
    </citation>
    <scope>NUCLEOTIDE SEQUENCE [LARGE SCALE GENOMIC DNA]</scope>
    <source>
        <strain evidence="2 3">YelD216</strain>
    </source>
</reference>
<dbReference type="InterPro" id="IPR004360">
    <property type="entry name" value="Glyas_Fos-R_dOase_dom"/>
</dbReference>
<dbReference type="PROSITE" id="PS51819">
    <property type="entry name" value="VOC"/>
    <property type="match status" value="1"/>
</dbReference>
<dbReference type="InterPro" id="IPR037523">
    <property type="entry name" value="VOC_core"/>
</dbReference>
<dbReference type="RefSeq" id="WP_062480335.1">
    <property type="nucleotide sequence ID" value="NZ_CP013650.1"/>
</dbReference>
<protein>
    <submittedName>
        <fullName evidence="2">Glyoxalase</fullName>
    </submittedName>
</protein>
<name>A0A0U2PH18_9ALTE</name>
<dbReference type="KEGG" id="lal:AT746_11195"/>
<dbReference type="Pfam" id="PF00903">
    <property type="entry name" value="Glyoxalase"/>
    <property type="match status" value="1"/>
</dbReference>
<dbReference type="Gene3D" id="3.10.180.10">
    <property type="entry name" value="2,3-Dihydroxybiphenyl 1,2-Dioxygenase, domain 1"/>
    <property type="match status" value="1"/>
</dbReference>
<dbReference type="STRING" id="1526571.AT746_11195"/>